<comment type="caution">
    <text evidence="4">The sequence shown here is derived from an EMBL/GenBank/DDBJ whole genome shotgun (WGS) entry which is preliminary data.</text>
</comment>
<dbReference type="SMART" id="SM00110">
    <property type="entry name" value="C1Q"/>
    <property type="match status" value="1"/>
</dbReference>
<evidence type="ECO:0000259" key="3">
    <source>
        <dbReference type="PROSITE" id="PS50871"/>
    </source>
</evidence>
<dbReference type="PANTHER" id="PTHR33480">
    <property type="entry name" value="SET DOMAIN-CONTAINING PROTEIN-RELATED"/>
    <property type="match status" value="1"/>
</dbReference>
<feature type="region of interest" description="Disordered" evidence="2">
    <location>
        <begin position="894"/>
        <end position="915"/>
    </location>
</feature>
<dbReference type="Proteomes" id="UP000693946">
    <property type="component" value="Unassembled WGS sequence"/>
</dbReference>
<feature type="compositionally biased region" description="Basic and acidic residues" evidence="2">
    <location>
        <begin position="688"/>
        <end position="709"/>
    </location>
</feature>
<dbReference type="EMBL" id="JAGKHQ010000443">
    <property type="protein sequence ID" value="KAG7468776.1"/>
    <property type="molecule type" value="Genomic_DNA"/>
</dbReference>
<evidence type="ECO:0000313" key="5">
    <source>
        <dbReference type="Proteomes" id="UP000693946"/>
    </source>
</evidence>
<dbReference type="InterPro" id="IPR001073">
    <property type="entry name" value="C1q_dom"/>
</dbReference>
<feature type="region of interest" description="Disordered" evidence="2">
    <location>
        <begin position="686"/>
        <end position="719"/>
    </location>
</feature>
<feature type="compositionally biased region" description="Pro residues" evidence="2">
    <location>
        <begin position="906"/>
        <end position="915"/>
    </location>
</feature>
<name>A0AAV6PKI4_SOLSE</name>
<feature type="region of interest" description="Disordered" evidence="2">
    <location>
        <begin position="1364"/>
        <end position="1395"/>
    </location>
</feature>
<reference evidence="4 5" key="1">
    <citation type="journal article" date="2021" name="Sci. Rep.">
        <title>Chromosome anchoring in Senegalese sole (Solea senegalensis) reveals sex-associated markers and genome rearrangements in flatfish.</title>
        <authorList>
            <person name="Guerrero-Cozar I."/>
            <person name="Gomez-Garrido J."/>
            <person name="Berbel C."/>
            <person name="Martinez-Blanch J.F."/>
            <person name="Alioto T."/>
            <person name="Claros M.G."/>
            <person name="Gagnaire P.A."/>
            <person name="Manchado M."/>
        </authorList>
    </citation>
    <scope>NUCLEOTIDE SEQUENCE [LARGE SCALE GENOMIC DNA]</scope>
    <source>
        <strain evidence="4">Sse05_10M</strain>
    </source>
</reference>
<evidence type="ECO:0000256" key="1">
    <source>
        <dbReference type="SAM" id="Coils"/>
    </source>
</evidence>
<feature type="compositionally biased region" description="Basic and acidic residues" evidence="2">
    <location>
        <begin position="1"/>
        <end position="12"/>
    </location>
</feature>
<organism evidence="4 5">
    <name type="scientific">Solea senegalensis</name>
    <name type="common">Senegalese sole</name>
    <dbReference type="NCBI Taxonomy" id="28829"/>
    <lineage>
        <taxon>Eukaryota</taxon>
        <taxon>Metazoa</taxon>
        <taxon>Chordata</taxon>
        <taxon>Craniata</taxon>
        <taxon>Vertebrata</taxon>
        <taxon>Euteleostomi</taxon>
        <taxon>Actinopterygii</taxon>
        <taxon>Neopterygii</taxon>
        <taxon>Teleostei</taxon>
        <taxon>Neoteleostei</taxon>
        <taxon>Acanthomorphata</taxon>
        <taxon>Carangaria</taxon>
        <taxon>Pleuronectiformes</taxon>
        <taxon>Pleuronectoidei</taxon>
        <taxon>Soleidae</taxon>
        <taxon>Solea</taxon>
    </lineage>
</organism>
<feature type="compositionally biased region" description="Low complexity" evidence="2">
    <location>
        <begin position="1228"/>
        <end position="1238"/>
    </location>
</feature>
<sequence length="1522" mass="171257">ISDHDSSDHSDYEDIDYIPESPGSSSDTSLCSRELRISENPLEKVFRDTFMGIVSTHSGEIAGSEKPRSFSSSPISNSHSSSVRSNQPDVAKALSFNKKSRKRRELFRCLKKRGNFDHNATVASDGAGEWVPSSTKRSDHFSHCKYCHGLYARDCLWRHVRRCPQRSAEEFPTGQKRIRLDLPKPHEIHEAVWKIACEMNQDEISLVVRSEREILRLGESLYNARKPHERRNDYIRQTMREMARLLITARATTPLKCTEDLVMPSNVRHVIQAVRAVAGYELDSNSYKIPSLALKLGHSLAKVAGIVQCNAIIENRHEVAELAKQFATLYEKKWTESISGAALGTLQQAKWNKPLVLPFTQDVTLMHRFLATECAKCMKDVEERPDSKSFGNLAKVTLTQVVLFNRKRQGEVSKMELQSFTSRNRKELNPDIMMGLSELEKNLAKHFDRVEIRGKRSRMVPMLLTPDMVAAMDLLIKNRIECQVHTENVYLFARPGVLSYYRGSDCLRTYANQCGAKNPEALTSTRLRKQVATLSTVLNLKENEMDQLATFLGHDIRVHREFYLLPESTLQLAKISKLLIAMEKGKLSDLQGKGLDDIEINPEDEVAMSDDDSSEETSSHLDQHIVNNLGDTSDTAILDNMEDTFDSTAPAAQKHQLKTISNVQPINDHQQDTILGTVQVSLKSSNKKQAEKVRSKWTDVQDQHNEHTTTHTAPVTGHTHQGADMLNQHHGRHHQPHEDDAAAHHYPEVPAALPVPDMMALLMSQLHPLLHNFNRSLEHLTRQVDDLAQEVLQLRSGWPGAELQLQVGTTEALKHNKEAEQILDAKLDEVYKHIREVQAQLETHRLDTDSRLHSQHAMLHYNLTSFKMDMDVKLKRQQKMLQISLQAMDLKVNQDQTTEAELEPHAAPPPSMLRPLPPTDSSTLWEAIKRLDNMVVNNTVKVGGLTEDVDVTSGNVQRLRFDLKDLEKLINQTARRSQVLFMETGLEVEDAKVGVLKKVDELTRNMTQHLQEVDVDMDYLFTALYRNHSAPDCDCKALTAAVVQLERGVANVTALANENRLALEADDDRGVEQWDGANDWEPAVEALQRGLQLVKESVVLEQTRSRTLSQTLNQTVRQLSSSLSLSVAEVSVLKRSNEQLRKDLHKLSAPFDSMLKDAIRHSDVLELLLGEEVLEFLEWPVQDQEAQSIPALKEQLKNLQEELRGHSLSITSLLSSRAGVWEEVPSADQPSFSSSLLLPDDKSPGGMRRSNSGEAAREQQLFLRPDERRPEHEGDGSDLWNLEKMMQDLELKVKQLEDKPCPCPSSSTEREVLSKLQEEVTWLKRGLEEHLRVFKNVFTKTDVLVASNAALDLDQVWQLVKNQKTKKERKRGGARGGGEEPGRRGNHRNRRDLPGGALVSEDSVMFVASLRISNSAVTFDTSLNPGHFHSDTGTFTAPVDGVYVFILTFNLKSGSAPIVLRKVGGVSVSLNRQNVTAAGGPATSVALLRLRKGEEIWLELRGGAWADSEDNVFTGLLLHRTT</sequence>
<dbReference type="Pfam" id="PF00386">
    <property type="entry name" value="C1q"/>
    <property type="match status" value="1"/>
</dbReference>
<feature type="region of interest" description="Disordered" evidence="2">
    <location>
        <begin position="1225"/>
        <end position="1278"/>
    </location>
</feature>
<feature type="domain" description="C1q" evidence="3">
    <location>
        <begin position="1391"/>
        <end position="1522"/>
    </location>
</feature>
<feature type="coiled-coil region" evidence="1">
    <location>
        <begin position="770"/>
        <end position="797"/>
    </location>
</feature>
<feature type="compositionally biased region" description="Basic and acidic residues" evidence="2">
    <location>
        <begin position="1264"/>
        <end position="1275"/>
    </location>
</feature>
<keyword evidence="5" id="KW-1185">Reference proteome</keyword>
<evidence type="ECO:0000313" key="4">
    <source>
        <dbReference type="EMBL" id="KAG7468776.1"/>
    </source>
</evidence>
<dbReference type="PROSITE" id="PS50871">
    <property type="entry name" value="C1Q"/>
    <property type="match status" value="1"/>
</dbReference>
<keyword evidence="1" id="KW-0175">Coiled coil</keyword>
<proteinExistence type="predicted"/>
<evidence type="ECO:0000256" key="2">
    <source>
        <dbReference type="SAM" id="MobiDB-lite"/>
    </source>
</evidence>
<accession>A0AAV6PKI4</accession>
<feature type="non-terminal residue" evidence="4">
    <location>
        <position position="1"/>
    </location>
</feature>
<gene>
    <name evidence="4" type="ORF">JOB18_017961</name>
</gene>
<feature type="coiled-coil region" evidence="1">
    <location>
        <begin position="1182"/>
        <end position="1209"/>
    </location>
</feature>
<feature type="region of interest" description="Disordered" evidence="2">
    <location>
        <begin position="58"/>
        <end position="91"/>
    </location>
</feature>
<feature type="compositionally biased region" description="Low complexity" evidence="2">
    <location>
        <begin position="710"/>
        <end position="719"/>
    </location>
</feature>
<feature type="compositionally biased region" description="Low complexity" evidence="2">
    <location>
        <begin position="69"/>
        <end position="85"/>
    </location>
</feature>
<dbReference type="PANTHER" id="PTHR33480:SF5">
    <property type="entry name" value="SI:DKEY-51D8.9"/>
    <property type="match status" value="1"/>
</dbReference>
<feature type="compositionally biased region" description="Basic residues" evidence="2">
    <location>
        <begin position="1364"/>
        <end position="1373"/>
    </location>
</feature>
<protein>
    <recommendedName>
        <fullName evidence="3">C1q domain-containing protein</fullName>
    </recommendedName>
</protein>
<feature type="region of interest" description="Disordered" evidence="2">
    <location>
        <begin position="1"/>
        <end position="30"/>
    </location>
</feature>